<evidence type="ECO:0000256" key="1">
    <source>
        <dbReference type="SAM" id="MobiDB-lite"/>
    </source>
</evidence>
<protein>
    <submittedName>
        <fullName evidence="2">3201_t:CDS:1</fullName>
    </submittedName>
</protein>
<evidence type="ECO:0000313" key="2">
    <source>
        <dbReference type="EMBL" id="CAG8834521.1"/>
    </source>
</evidence>
<feature type="non-terminal residue" evidence="2">
    <location>
        <position position="71"/>
    </location>
</feature>
<dbReference type="Proteomes" id="UP000789901">
    <property type="component" value="Unassembled WGS sequence"/>
</dbReference>
<feature type="compositionally biased region" description="Acidic residues" evidence="1">
    <location>
        <begin position="44"/>
        <end position="61"/>
    </location>
</feature>
<proteinExistence type="predicted"/>
<evidence type="ECO:0000313" key="3">
    <source>
        <dbReference type="Proteomes" id="UP000789901"/>
    </source>
</evidence>
<sequence>MEEGYQNIFEYDREYSSYSETDNEALYTDIEVYNEALGEGIETVDETQLEDTNEEICDSDSEDKKEQEKIL</sequence>
<comment type="caution">
    <text evidence="2">The sequence shown here is derived from an EMBL/GenBank/DDBJ whole genome shotgun (WGS) entry which is preliminary data.</text>
</comment>
<reference evidence="2 3" key="1">
    <citation type="submission" date="2021-06" db="EMBL/GenBank/DDBJ databases">
        <authorList>
            <person name="Kallberg Y."/>
            <person name="Tangrot J."/>
            <person name="Rosling A."/>
        </authorList>
    </citation>
    <scope>NUCLEOTIDE SEQUENCE [LARGE SCALE GENOMIC DNA]</scope>
    <source>
        <strain evidence="2 3">120-4 pot B 10/14</strain>
    </source>
</reference>
<keyword evidence="3" id="KW-1185">Reference proteome</keyword>
<organism evidence="2 3">
    <name type="scientific">Gigaspora margarita</name>
    <dbReference type="NCBI Taxonomy" id="4874"/>
    <lineage>
        <taxon>Eukaryota</taxon>
        <taxon>Fungi</taxon>
        <taxon>Fungi incertae sedis</taxon>
        <taxon>Mucoromycota</taxon>
        <taxon>Glomeromycotina</taxon>
        <taxon>Glomeromycetes</taxon>
        <taxon>Diversisporales</taxon>
        <taxon>Gigasporaceae</taxon>
        <taxon>Gigaspora</taxon>
    </lineage>
</organism>
<feature type="region of interest" description="Disordered" evidence="1">
    <location>
        <begin position="44"/>
        <end position="71"/>
    </location>
</feature>
<feature type="compositionally biased region" description="Basic and acidic residues" evidence="1">
    <location>
        <begin position="62"/>
        <end position="71"/>
    </location>
</feature>
<dbReference type="EMBL" id="CAJVQB010049536">
    <property type="protein sequence ID" value="CAG8834521.1"/>
    <property type="molecule type" value="Genomic_DNA"/>
</dbReference>
<name>A0ABN7WL37_GIGMA</name>
<gene>
    <name evidence="2" type="ORF">GMARGA_LOCUS32101</name>
</gene>
<accession>A0ABN7WL37</accession>